<dbReference type="Proteomes" id="UP000196573">
    <property type="component" value="Unassembled WGS sequence"/>
</dbReference>
<dbReference type="NCBIfam" id="NF003676">
    <property type="entry name" value="PRK05303.1"/>
    <property type="match status" value="1"/>
</dbReference>
<keyword evidence="7" id="KW-0966">Cell projection</keyword>
<dbReference type="PANTHER" id="PTHR30381">
    <property type="entry name" value="FLAGELLAR P-RING PERIPLASMIC PROTEIN FLGI"/>
    <property type="match status" value="1"/>
</dbReference>
<dbReference type="InterPro" id="IPR001782">
    <property type="entry name" value="Flag_FlgI"/>
</dbReference>
<dbReference type="PANTHER" id="PTHR30381:SF0">
    <property type="entry name" value="FLAGELLAR P-RING PROTEIN"/>
    <property type="match status" value="1"/>
</dbReference>
<evidence type="ECO:0000256" key="3">
    <source>
        <dbReference type="ARBA" id="ARBA00008994"/>
    </source>
</evidence>
<comment type="similarity">
    <text evidence="3 6">Belongs to the FlgI family.</text>
</comment>
<keyword evidence="4" id="KW-0732">Signal</keyword>
<evidence type="ECO:0000256" key="5">
    <source>
        <dbReference type="ARBA" id="ARBA00023143"/>
    </source>
</evidence>
<evidence type="ECO:0000313" key="7">
    <source>
        <dbReference type="EMBL" id="SMA39761.1"/>
    </source>
</evidence>
<comment type="subunit">
    <text evidence="6">The basal body constitutes a major portion of the flagellar organelle and consists of four rings (L,P,S, and M) mounted on a central rod.</text>
</comment>
<comment type="subcellular location">
    <subcellularLocation>
        <location evidence="2 6">Bacterial flagellum basal body</location>
    </subcellularLocation>
</comment>
<dbReference type="GO" id="GO:0005198">
    <property type="term" value="F:structural molecule activity"/>
    <property type="evidence" value="ECO:0007669"/>
    <property type="project" value="InterPro"/>
</dbReference>
<dbReference type="PRINTS" id="PR01010">
    <property type="entry name" value="FLGPRINGFLGI"/>
</dbReference>
<dbReference type="Pfam" id="PF02119">
    <property type="entry name" value="FlgI"/>
    <property type="match status" value="1"/>
</dbReference>
<evidence type="ECO:0000313" key="8">
    <source>
        <dbReference type="Proteomes" id="UP000196573"/>
    </source>
</evidence>
<evidence type="ECO:0000256" key="2">
    <source>
        <dbReference type="ARBA" id="ARBA00004117"/>
    </source>
</evidence>
<reference evidence="7 8" key="1">
    <citation type="submission" date="2017-03" db="EMBL/GenBank/DDBJ databases">
        <authorList>
            <person name="Afonso C.L."/>
            <person name="Miller P.J."/>
            <person name="Scott M.A."/>
            <person name="Spackman E."/>
            <person name="Goraichik I."/>
            <person name="Dimitrov K.M."/>
            <person name="Suarez D.L."/>
            <person name="Swayne D.E."/>
        </authorList>
    </citation>
    <scope>NUCLEOTIDE SEQUENCE [LARGE SCALE GENOMIC DNA]</scope>
    <source>
        <strain evidence="7">SB41UT1</strain>
    </source>
</reference>
<organism evidence="7 8">
    <name type="scientific">Parendozoicomonas haliclonae</name>
    <dbReference type="NCBI Taxonomy" id="1960125"/>
    <lineage>
        <taxon>Bacteria</taxon>
        <taxon>Pseudomonadati</taxon>
        <taxon>Pseudomonadota</taxon>
        <taxon>Gammaproteobacteria</taxon>
        <taxon>Oceanospirillales</taxon>
        <taxon>Endozoicomonadaceae</taxon>
        <taxon>Parendozoicomonas</taxon>
    </lineage>
</organism>
<dbReference type="GO" id="GO:0071973">
    <property type="term" value="P:bacterial-type flagellum-dependent cell motility"/>
    <property type="evidence" value="ECO:0007669"/>
    <property type="project" value="InterPro"/>
</dbReference>
<evidence type="ECO:0000256" key="4">
    <source>
        <dbReference type="ARBA" id="ARBA00022729"/>
    </source>
</evidence>
<evidence type="ECO:0000256" key="1">
    <source>
        <dbReference type="ARBA" id="ARBA00002591"/>
    </source>
</evidence>
<dbReference type="GO" id="GO:0030288">
    <property type="term" value="C:outer membrane-bounded periplasmic space"/>
    <property type="evidence" value="ECO:0007669"/>
    <property type="project" value="InterPro"/>
</dbReference>
<dbReference type="GO" id="GO:0009428">
    <property type="term" value="C:bacterial-type flagellum basal body, distal rod, P ring"/>
    <property type="evidence" value="ECO:0007669"/>
    <property type="project" value="InterPro"/>
</dbReference>
<dbReference type="AlphaFoldDB" id="A0A1X7AGD3"/>
<proteinExistence type="inferred from homology"/>
<accession>A0A1X7AGD3</accession>
<evidence type="ECO:0000256" key="6">
    <source>
        <dbReference type="HAMAP-Rule" id="MF_00416"/>
    </source>
</evidence>
<sequence length="371" mass="38720">MNRKTGRESLLITLFIVLFWTGSAQAERLLDMVDVQGVRTNQLLGYGLVVGLDGTGDKTKKGHFTSQSLVNMLREFGITLNASDPALKNVAAVSVSAELPPFVRPGQQIDVIVSSIGDASSLKGGTLLMTPLKGIDGEIYAIAQGNMVVGGASAAGAGGSKVTVNTVTVGRVPNGATVERSVPSSFNRGDEIVLTLKKPSFTNARSIVRRVNEHLGPEVAKAWDGASVIVKAPRDQGQRVTFMSVLEGLEVTPAQPPARVIFNSRTGTVVMGQNVRVLPAAVSHGSLVVTIQETNSVSQPNPLASGTSVGVTNSNVAIEEQTGSLFYVPESVSLQDIVTAINGVGASPSDLMSILQALKEAGALRAELVVI</sequence>
<keyword evidence="7" id="KW-0282">Flagellum</keyword>
<keyword evidence="5 6" id="KW-0975">Bacterial flagellum</keyword>
<keyword evidence="8" id="KW-1185">Reference proteome</keyword>
<gene>
    <name evidence="7" type="primary">flgI_1</name>
    <name evidence="6" type="synonym">flgI</name>
    <name evidence="7" type="ORF">EHSB41UT_01090</name>
</gene>
<protein>
    <recommendedName>
        <fullName evidence="6">Flagellar P-ring protein</fullName>
    </recommendedName>
    <alternativeName>
        <fullName evidence="6">Basal body P-ring protein</fullName>
    </alternativeName>
</protein>
<dbReference type="OrthoDB" id="9786431at2"/>
<keyword evidence="7" id="KW-0969">Cilium</keyword>
<comment type="function">
    <text evidence="1 6">Assembles around the rod to form the L-ring and probably protects the motor/basal body from shearing forces during rotation.</text>
</comment>
<name>A0A1X7AGD3_9GAMM</name>
<dbReference type="HAMAP" id="MF_00416">
    <property type="entry name" value="FlgI"/>
    <property type="match status" value="1"/>
</dbReference>
<dbReference type="RefSeq" id="WP_087107662.1">
    <property type="nucleotide sequence ID" value="NZ_CBCSCN010000001.1"/>
</dbReference>
<dbReference type="EMBL" id="FWPT01000002">
    <property type="protein sequence ID" value="SMA39761.1"/>
    <property type="molecule type" value="Genomic_DNA"/>
</dbReference>